<dbReference type="AlphaFoldDB" id="A0A7R9HXV4"/>
<gene>
    <name evidence="1" type="ORF">TBIB3V08_LOCUS590</name>
</gene>
<reference evidence="1" key="1">
    <citation type="submission" date="2020-11" db="EMBL/GenBank/DDBJ databases">
        <authorList>
            <person name="Tran Van P."/>
        </authorList>
    </citation>
    <scope>NUCLEOTIDE SEQUENCE</scope>
</reference>
<proteinExistence type="predicted"/>
<organism evidence="1">
    <name type="scientific">Timema bartmani</name>
    <dbReference type="NCBI Taxonomy" id="61472"/>
    <lineage>
        <taxon>Eukaryota</taxon>
        <taxon>Metazoa</taxon>
        <taxon>Ecdysozoa</taxon>
        <taxon>Arthropoda</taxon>
        <taxon>Hexapoda</taxon>
        <taxon>Insecta</taxon>
        <taxon>Pterygota</taxon>
        <taxon>Neoptera</taxon>
        <taxon>Polyneoptera</taxon>
        <taxon>Phasmatodea</taxon>
        <taxon>Timematodea</taxon>
        <taxon>Timematoidea</taxon>
        <taxon>Timematidae</taxon>
        <taxon>Timema</taxon>
    </lineage>
</organism>
<evidence type="ECO:0000313" key="1">
    <source>
        <dbReference type="EMBL" id="CAD7437991.1"/>
    </source>
</evidence>
<sequence>MSELKSSPGVSRGKFATRQVEAERARFLTLMYRHELAQPSLPRFDVPTRVGSAKFSLALMYRHELAHPKSSMLDPPRPTLSVTPCLSPIGAVGSSGVWETLGRVLSEASRSVTLFIFHRELVDSHWTAGPLLTNSFKLWTVIISCEDPFWWPHSLRRYSRNRLGCRRLKLRFDPVVPFHRANTPDTPVYHPLPSSGCLPRKMVDGWGNQEIVENHFGKTTLRTPDKDLNRNLPVNGSLVQHESDALDHAATEAGFTIYTAEHRTSLTIRVRIGATPAFYPAQGPLACSPHVNEQVATMHFNERFVWFHDYEETDWRGLALENERLVEFSPINLFLPPFPFTPIQLYLFVNAVAFQKADASLFYWTTDSSPQGTMEIGSLFLVS</sequence>
<accession>A0A7R9HXV4</accession>
<name>A0A7R9HXV4_9NEOP</name>
<dbReference type="EMBL" id="OD564355">
    <property type="protein sequence ID" value="CAD7437991.1"/>
    <property type="molecule type" value="Genomic_DNA"/>
</dbReference>
<protein>
    <submittedName>
        <fullName evidence="1">Uncharacterized protein</fullName>
    </submittedName>
</protein>